<accession>A0A0M3HTZ6</accession>
<keyword evidence="1" id="KW-1185">Reference proteome</keyword>
<protein>
    <submittedName>
        <fullName evidence="2">Uncharacterized protein</fullName>
    </submittedName>
</protein>
<reference evidence="2" key="1">
    <citation type="submission" date="2017-02" db="UniProtKB">
        <authorList>
            <consortium name="WormBaseParasite"/>
        </authorList>
    </citation>
    <scope>IDENTIFICATION</scope>
</reference>
<evidence type="ECO:0000313" key="1">
    <source>
        <dbReference type="Proteomes" id="UP000036681"/>
    </source>
</evidence>
<name>A0A0M3HTZ6_ASCLU</name>
<proteinExistence type="predicted"/>
<dbReference type="WBParaSite" id="ALUE_0000620101-mRNA-1">
    <property type="protein sequence ID" value="ALUE_0000620101-mRNA-1"/>
    <property type="gene ID" value="ALUE_0000620101"/>
</dbReference>
<dbReference type="Proteomes" id="UP000036681">
    <property type="component" value="Unplaced"/>
</dbReference>
<organism evidence="1 2">
    <name type="scientific">Ascaris lumbricoides</name>
    <name type="common">Giant roundworm</name>
    <dbReference type="NCBI Taxonomy" id="6252"/>
    <lineage>
        <taxon>Eukaryota</taxon>
        <taxon>Metazoa</taxon>
        <taxon>Ecdysozoa</taxon>
        <taxon>Nematoda</taxon>
        <taxon>Chromadorea</taxon>
        <taxon>Rhabditida</taxon>
        <taxon>Spirurina</taxon>
        <taxon>Ascaridomorpha</taxon>
        <taxon>Ascaridoidea</taxon>
        <taxon>Ascarididae</taxon>
        <taxon>Ascaris</taxon>
    </lineage>
</organism>
<evidence type="ECO:0000313" key="2">
    <source>
        <dbReference type="WBParaSite" id="ALUE_0000620101-mRNA-1"/>
    </source>
</evidence>
<sequence length="81" mass="8977">MRFRSKPGWSEPAHRSPGDRCCFDGALELRSNTSLISRWALPTSADVLRIVLGWQITSGALLKCARAHVDLHSSHKILTPP</sequence>
<dbReference type="AlphaFoldDB" id="A0A0M3HTZ6"/>